<gene>
    <name evidence="1" type="ORF">Fmac_020184</name>
</gene>
<accession>A0ABD1LTA5</accession>
<name>A0ABD1LTA5_9FABA</name>
<sequence length="98" mass="10531">MLPLRDSGTSVATTTTPPLLLCDPAAATVRPWCHRCWTLAPPLLDPYAAAAEPRHLRRNHCNPAVAATRPDATAVQTRRRYCVTLVPPLLDPGIVAAA</sequence>
<evidence type="ECO:0000313" key="1">
    <source>
        <dbReference type="EMBL" id="KAL2326757.1"/>
    </source>
</evidence>
<dbReference type="AlphaFoldDB" id="A0ABD1LTA5"/>
<dbReference type="EMBL" id="JBGMDY010000007">
    <property type="protein sequence ID" value="KAL2326757.1"/>
    <property type="molecule type" value="Genomic_DNA"/>
</dbReference>
<organism evidence="1 2">
    <name type="scientific">Flemingia macrophylla</name>
    <dbReference type="NCBI Taxonomy" id="520843"/>
    <lineage>
        <taxon>Eukaryota</taxon>
        <taxon>Viridiplantae</taxon>
        <taxon>Streptophyta</taxon>
        <taxon>Embryophyta</taxon>
        <taxon>Tracheophyta</taxon>
        <taxon>Spermatophyta</taxon>
        <taxon>Magnoliopsida</taxon>
        <taxon>eudicotyledons</taxon>
        <taxon>Gunneridae</taxon>
        <taxon>Pentapetalae</taxon>
        <taxon>rosids</taxon>
        <taxon>fabids</taxon>
        <taxon>Fabales</taxon>
        <taxon>Fabaceae</taxon>
        <taxon>Papilionoideae</taxon>
        <taxon>50 kb inversion clade</taxon>
        <taxon>NPAAA clade</taxon>
        <taxon>indigoferoid/millettioid clade</taxon>
        <taxon>Phaseoleae</taxon>
        <taxon>Flemingia</taxon>
    </lineage>
</organism>
<protein>
    <submittedName>
        <fullName evidence="1">Uncharacterized protein</fullName>
    </submittedName>
</protein>
<keyword evidence="2" id="KW-1185">Reference proteome</keyword>
<comment type="caution">
    <text evidence="1">The sequence shown here is derived from an EMBL/GenBank/DDBJ whole genome shotgun (WGS) entry which is preliminary data.</text>
</comment>
<reference evidence="1 2" key="1">
    <citation type="submission" date="2024-08" db="EMBL/GenBank/DDBJ databases">
        <title>Insights into the chromosomal genome structure of Flemingia macrophylla.</title>
        <authorList>
            <person name="Ding Y."/>
            <person name="Zhao Y."/>
            <person name="Bi W."/>
            <person name="Wu M."/>
            <person name="Zhao G."/>
            <person name="Gong Y."/>
            <person name="Li W."/>
            <person name="Zhang P."/>
        </authorList>
    </citation>
    <scope>NUCLEOTIDE SEQUENCE [LARGE SCALE GENOMIC DNA]</scope>
    <source>
        <strain evidence="1">DYQJB</strain>
        <tissue evidence="1">Leaf</tissue>
    </source>
</reference>
<proteinExistence type="predicted"/>
<evidence type="ECO:0000313" key="2">
    <source>
        <dbReference type="Proteomes" id="UP001603857"/>
    </source>
</evidence>
<dbReference type="Proteomes" id="UP001603857">
    <property type="component" value="Unassembled WGS sequence"/>
</dbReference>